<sequence>MRLWKKKETIELLEKLRVMNYKSAFIYKIAFSNEKRLILRNFYRKLYAQKLAFLKDIEKKIDQVKKEISPIEDPKLLAFYKRRRCEFSQLYLKYKLNYTYAKVYKREFKSFKKYQKYLSKINHASVRAVLLEHKHKVKTNIGEMNNTGIMKFPVA</sequence>
<name>A0A9X2A6N0_9FLAO</name>
<dbReference type="AlphaFoldDB" id="A0A9X2A6N0"/>
<dbReference type="RefSeq" id="WP_240099319.1">
    <property type="nucleotide sequence ID" value="NZ_JAJSON010000024.1"/>
</dbReference>
<protein>
    <submittedName>
        <fullName evidence="1">Uncharacterized protein</fullName>
    </submittedName>
</protein>
<proteinExistence type="predicted"/>
<dbReference type="InterPro" id="IPR012347">
    <property type="entry name" value="Ferritin-like"/>
</dbReference>
<dbReference type="Gene3D" id="1.20.1260.10">
    <property type="match status" value="1"/>
</dbReference>
<dbReference type="Proteomes" id="UP001139344">
    <property type="component" value="Unassembled WGS sequence"/>
</dbReference>
<gene>
    <name evidence="1" type="ORF">LU635_11460</name>
</gene>
<comment type="caution">
    <text evidence="1">The sequence shown here is derived from an EMBL/GenBank/DDBJ whole genome shotgun (WGS) entry which is preliminary data.</text>
</comment>
<keyword evidence="2" id="KW-1185">Reference proteome</keyword>
<organism evidence="1 2">
    <name type="scientific">Christiangramia crocea</name>
    <dbReference type="NCBI Taxonomy" id="2904124"/>
    <lineage>
        <taxon>Bacteria</taxon>
        <taxon>Pseudomonadati</taxon>
        <taxon>Bacteroidota</taxon>
        <taxon>Flavobacteriia</taxon>
        <taxon>Flavobacteriales</taxon>
        <taxon>Flavobacteriaceae</taxon>
        <taxon>Christiangramia</taxon>
    </lineage>
</organism>
<evidence type="ECO:0000313" key="1">
    <source>
        <dbReference type="EMBL" id="MCG9972255.1"/>
    </source>
</evidence>
<evidence type="ECO:0000313" key="2">
    <source>
        <dbReference type="Proteomes" id="UP001139344"/>
    </source>
</evidence>
<reference evidence="1" key="1">
    <citation type="submission" date="2021-12" db="EMBL/GenBank/DDBJ databases">
        <title>Description of Gramella crocea sp. nov., a new bacterium isolated from activated sludge.</title>
        <authorList>
            <person name="Zhang X."/>
        </authorList>
    </citation>
    <scope>NUCLEOTIDE SEQUENCE</scope>
    <source>
        <strain evidence="1">YB25</strain>
    </source>
</reference>
<dbReference type="EMBL" id="JAJSON010000024">
    <property type="protein sequence ID" value="MCG9972255.1"/>
    <property type="molecule type" value="Genomic_DNA"/>
</dbReference>
<accession>A0A9X2A6N0</accession>